<dbReference type="Proteomes" id="UP000499080">
    <property type="component" value="Unassembled WGS sequence"/>
</dbReference>
<gene>
    <name evidence="2" type="ORF">AVEN_102957_1</name>
    <name evidence="3" type="ORF">AVEN_256352_1</name>
</gene>
<proteinExistence type="predicted"/>
<dbReference type="EMBL" id="BGPR01025033">
    <property type="protein sequence ID" value="GBN93610.1"/>
    <property type="molecule type" value="Genomic_DNA"/>
</dbReference>
<keyword evidence="4" id="KW-1185">Reference proteome</keyword>
<dbReference type="EMBL" id="BGPR01025034">
    <property type="protein sequence ID" value="GBN93613.1"/>
    <property type="molecule type" value="Genomic_DNA"/>
</dbReference>
<evidence type="ECO:0000313" key="4">
    <source>
        <dbReference type="Proteomes" id="UP000499080"/>
    </source>
</evidence>
<accession>A0A4Y2T142</accession>
<feature type="region of interest" description="Disordered" evidence="1">
    <location>
        <begin position="1"/>
        <end position="30"/>
    </location>
</feature>
<reference evidence="2 4" key="1">
    <citation type="journal article" date="2019" name="Sci. Rep.">
        <title>Orb-weaving spider Araneus ventricosus genome elucidates the spidroin gene catalogue.</title>
        <authorList>
            <person name="Kono N."/>
            <person name="Nakamura H."/>
            <person name="Ohtoshi R."/>
            <person name="Moran D.A.P."/>
            <person name="Shinohara A."/>
            <person name="Yoshida Y."/>
            <person name="Fujiwara M."/>
            <person name="Mori M."/>
            <person name="Tomita M."/>
            <person name="Arakawa K."/>
        </authorList>
    </citation>
    <scope>NUCLEOTIDE SEQUENCE [LARGE SCALE GENOMIC DNA]</scope>
</reference>
<evidence type="ECO:0000313" key="2">
    <source>
        <dbReference type="EMBL" id="GBN93610.1"/>
    </source>
</evidence>
<sequence>MAGSDAHERMTSSDAHERMTGSDAHEKMTGSHVHERIFSDLIHATLEIFLNAGIQYRLCLPRRARNGCRRIRLRVMLDIQEKERLSHLS</sequence>
<dbReference type="AlphaFoldDB" id="A0A4Y2T142"/>
<organism evidence="2 4">
    <name type="scientific">Araneus ventricosus</name>
    <name type="common">Orbweaver spider</name>
    <name type="synonym">Epeira ventricosa</name>
    <dbReference type="NCBI Taxonomy" id="182803"/>
    <lineage>
        <taxon>Eukaryota</taxon>
        <taxon>Metazoa</taxon>
        <taxon>Ecdysozoa</taxon>
        <taxon>Arthropoda</taxon>
        <taxon>Chelicerata</taxon>
        <taxon>Arachnida</taxon>
        <taxon>Araneae</taxon>
        <taxon>Araneomorphae</taxon>
        <taxon>Entelegynae</taxon>
        <taxon>Araneoidea</taxon>
        <taxon>Araneidae</taxon>
        <taxon>Araneus</taxon>
    </lineage>
</organism>
<name>A0A4Y2T142_ARAVE</name>
<comment type="caution">
    <text evidence="2">The sequence shown here is derived from an EMBL/GenBank/DDBJ whole genome shotgun (WGS) entry which is preliminary data.</text>
</comment>
<evidence type="ECO:0000313" key="3">
    <source>
        <dbReference type="EMBL" id="GBN93613.1"/>
    </source>
</evidence>
<protein>
    <submittedName>
        <fullName evidence="2">Uncharacterized protein</fullName>
    </submittedName>
</protein>
<evidence type="ECO:0000256" key="1">
    <source>
        <dbReference type="SAM" id="MobiDB-lite"/>
    </source>
</evidence>